<accession>A0ACC0CDK2</accession>
<sequence>MELRCFHEEARGNTEEPSAGTVVYPTTLSKETVSRNAIRQTFGKELKANAECLHIETSSSMPTDEQLMFEAAGGSNKGHVYGFGSQCLAINAERWGSSSSSSFILSVSSAAAGDAYIEREKKVWGYMQQA</sequence>
<gene>
    <name evidence="1" type="ORF">M9H77_04260</name>
</gene>
<protein>
    <submittedName>
        <fullName evidence="1">Uncharacterized protein</fullName>
    </submittedName>
</protein>
<evidence type="ECO:0000313" key="1">
    <source>
        <dbReference type="EMBL" id="KAI5683032.1"/>
    </source>
</evidence>
<proteinExistence type="predicted"/>
<organism evidence="1 2">
    <name type="scientific">Catharanthus roseus</name>
    <name type="common">Madagascar periwinkle</name>
    <name type="synonym">Vinca rosea</name>
    <dbReference type="NCBI Taxonomy" id="4058"/>
    <lineage>
        <taxon>Eukaryota</taxon>
        <taxon>Viridiplantae</taxon>
        <taxon>Streptophyta</taxon>
        <taxon>Embryophyta</taxon>
        <taxon>Tracheophyta</taxon>
        <taxon>Spermatophyta</taxon>
        <taxon>Magnoliopsida</taxon>
        <taxon>eudicotyledons</taxon>
        <taxon>Gunneridae</taxon>
        <taxon>Pentapetalae</taxon>
        <taxon>asterids</taxon>
        <taxon>lamiids</taxon>
        <taxon>Gentianales</taxon>
        <taxon>Apocynaceae</taxon>
        <taxon>Rauvolfioideae</taxon>
        <taxon>Vinceae</taxon>
        <taxon>Catharanthinae</taxon>
        <taxon>Catharanthus</taxon>
    </lineage>
</organism>
<name>A0ACC0CDK2_CATRO</name>
<comment type="caution">
    <text evidence="1">The sequence shown here is derived from an EMBL/GenBank/DDBJ whole genome shotgun (WGS) entry which is preliminary data.</text>
</comment>
<evidence type="ECO:0000313" key="2">
    <source>
        <dbReference type="Proteomes" id="UP001060085"/>
    </source>
</evidence>
<dbReference type="Proteomes" id="UP001060085">
    <property type="component" value="Linkage Group LG01"/>
</dbReference>
<reference evidence="2" key="1">
    <citation type="journal article" date="2023" name="Nat. Plants">
        <title>Single-cell RNA sequencing provides a high-resolution roadmap for understanding the multicellular compartmentation of specialized metabolism.</title>
        <authorList>
            <person name="Sun S."/>
            <person name="Shen X."/>
            <person name="Li Y."/>
            <person name="Li Y."/>
            <person name="Wang S."/>
            <person name="Li R."/>
            <person name="Zhang H."/>
            <person name="Shen G."/>
            <person name="Guo B."/>
            <person name="Wei J."/>
            <person name="Xu J."/>
            <person name="St-Pierre B."/>
            <person name="Chen S."/>
            <person name="Sun C."/>
        </authorList>
    </citation>
    <scope>NUCLEOTIDE SEQUENCE [LARGE SCALE GENOMIC DNA]</scope>
</reference>
<keyword evidence="2" id="KW-1185">Reference proteome</keyword>
<dbReference type="EMBL" id="CM044701">
    <property type="protein sequence ID" value="KAI5683032.1"/>
    <property type="molecule type" value="Genomic_DNA"/>
</dbReference>